<evidence type="ECO:0000313" key="4">
    <source>
        <dbReference type="Proteomes" id="UP000294650"/>
    </source>
</evidence>
<keyword evidence="1" id="KW-0472">Membrane</keyword>
<evidence type="ECO:0000313" key="3">
    <source>
        <dbReference type="EMBL" id="TCT27015.1"/>
    </source>
</evidence>
<dbReference type="InterPro" id="IPR006674">
    <property type="entry name" value="HD_domain"/>
</dbReference>
<dbReference type="InterPro" id="IPR011624">
    <property type="entry name" value="Metal-dep_PHydrolase_7TM_extra"/>
</dbReference>
<feature type="domain" description="HD" evidence="2">
    <location>
        <begin position="498"/>
        <end position="640"/>
    </location>
</feature>
<dbReference type="InterPro" id="IPR011621">
    <property type="entry name" value="Metal-dep_PHydrolase_7TM_intra"/>
</dbReference>
<organism evidence="3 4">
    <name type="scientific">Melghiribacillus thermohalophilus</name>
    <dbReference type="NCBI Taxonomy" id="1324956"/>
    <lineage>
        <taxon>Bacteria</taxon>
        <taxon>Bacillati</taxon>
        <taxon>Bacillota</taxon>
        <taxon>Bacilli</taxon>
        <taxon>Bacillales</taxon>
        <taxon>Bacillaceae</taxon>
        <taxon>Melghiribacillus</taxon>
    </lineage>
</organism>
<feature type="transmembrane region" description="Helical" evidence="1">
    <location>
        <begin position="277"/>
        <end position="296"/>
    </location>
</feature>
<protein>
    <recommendedName>
        <fullName evidence="2">HD domain-containing protein</fullName>
    </recommendedName>
</protein>
<feature type="transmembrane region" description="Helical" evidence="1">
    <location>
        <begin position="444"/>
        <end position="465"/>
    </location>
</feature>
<dbReference type="NCBIfam" id="TIGR00277">
    <property type="entry name" value="HDIG"/>
    <property type="match status" value="1"/>
</dbReference>
<keyword evidence="4" id="KW-1185">Reference proteome</keyword>
<dbReference type="InterPro" id="IPR052722">
    <property type="entry name" value="PgpH_phosphodiesterase"/>
</dbReference>
<keyword evidence="1" id="KW-1133">Transmembrane helix</keyword>
<gene>
    <name evidence="3" type="ORF">EDD68_101381</name>
</gene>
<dbReference type="PANTHER" id="PTHR36442">
    <property type="entry name" value="CYCLIC-DI-AMP PHOSPHODIESTERASE PGPH"/>
    <property type="match status" value="1"/>
</dbReference>
<name>A0A4R3NEB6_9BACI</name>
<feature type="transmembrane region" description="Helical" evidence="1">
    <location>
        <begin position="20"/>
        <end position="42"/>
    </location>
</feature>
<feature type="transmembrane region" description="Helical" evidence="1">
    <location>
        <begin position="358"/>
        <end position="377"/>
    </location>
</feature>
<dbReference type="AlphaFoldDB" id="A0A4R3NEB6"/>
<dbReference type="Pfam" id="PF07698">
    <property type="entry name" value="7TM-7TMR_HD"/>
    <property type="match status" value="1"/>
</dbReference>
<dbReference type="SUPFAM" id="SSF109604">
    <property type="entry name" value="HD-domain/PDEase-like"/>
    <property type="match status" value="1"/>
</dbReference>
<evidence type="ECO:0000256" key="1">
    <source>
        <dbReference type="SAM" id="Phobius"/>
    </source>
</evidence>
<feature type="transmembrane region" description="Helical" evidence="1">
    <location>
        <begin position="412"/>
        <end position="432"/>
    </location>
</feature>
<dbReference type="Proteomes" id="UP000294650">
    <property type="component" value="Unassembled WGS sequence"/>
</dbReference>
<accession>A0A4R3NEB6</accession>
<dbReference type="InterPro" id="IPR003607">
    <property type="entry name" value="HD/PDEase_dom"/>
</dbReference>
<keyword evidence="1" id="KW-0812">Transmembrane</keyword>
<comment type="caution">
    <text evidence="3">The sequence shown here is derived from an EMBL/GenBank/DDBJ whole genome shotgun (WGS) entry which is preliminary data.</text>
</comment>
<feature type="transmembrane region" description="Helical" evidence="1">
    <location>
        <begin position="383"/>
        <end position="400"/>
    </location>
</feature>
<dbReference type="Pfam" id="PF01966">
    <property type="entry name" value="HD"/>
    <property type="match status" value="1"/>
</dbReference>
<reference evidence="3 4" key="1">
    <citation type="submission" date="2019-03" db="EMBL/GenBank/DDBJ databases">
        <title>Genomic Encyclopedia of Type Strains, Phase IV (KMG-IV): sequencing the most valuable type-strain genomes for metagenomic binning, comparative biology and taxonomic classification.</title>
        <authorList>
            <person name="Goeker M."/>
        </authorList>
    </citation>
    <scope>NUCLEOTIDE SEQUENCE [LARGE SCALE GENOMIC DNA]</scope>
    <source>
        <strain evidence="3 4">DSM 25894</strain>
    </source>
</reference>
<dbReference type="Pfam" id="PF07697">
    <property type="entry name" value="7TMR-HDED"/>
    <property type="match status" value="1"/>
</dbReference>
<dbReference type="RefSeq" id="WP_132370511.1">
    <property type="nucleotide sequence ID" value="NZ_SMAN01000001.1"/>
</dbReference>
<evidence type="ECO:0000259" key="2">
    <source>
        <dbReference type="PROSITE" id="PS51831"/>
    </source>
</evidence>
<feature type="transmembrane region" description="Helical" evidence="1">
    <location>
        <begin position="308"/>
        <end position="329"/>
    </location>
</feature>
<dbReference type="OrthoDB" id="9806952at2"/>
<dbReference type="Gene3D" id="1.10.3210.10">
    <property type="entry name" value="Hypothetical protein af1432"/>
    <property type="match status" value="1"/>
</dbReference>
<dbReference type="EMBL" id="SMAN01000001">
    <property type="protein sequence ID" value="TCT27015.1"/>
    <property type="molecule type" value="Genomic_DNA"/>
</dbReference>
<sequence length="713" mass="81494">MDKNRLTIFGKIWSGKNGFIWAILSVLIIGVFFYLVAFSNVFPETYDLEKYTRANETIRSPITIEDKEATEERIRNAVQSVEEQYTISDEITTERLNYVHEIFDAAMKVQERDKDPEEDPESLLSDEEKFDQYLKVLSAEITQHVSLESLKTIFYTEQEQKNTVKTFLVSSIEKTMEQGVRSENLRTKENEFKINVQYENFPSALQQAVMEIGVFAISENAFFDPEKTQELRAEAANKVEPVMIHAGEMIVRKGEFITNEIFDQLALVGVLNQENNILPYLGLAFMTLILMLVLFAEWNRQKRWDKNTVIIVLLISLGMISILKIFSHFDSQDRSLFYAVPIASGAMLMKYLVNGRFALVLSGMLAIMGAILFNYQLAGYMNVQAGIYFLMSQWTSIYLFRQITDKIKMLKAGLGIFIVNLLVMYSFIFLSMDSFMLMEIITMTIYGFASAFLSTVLTLGIIPFFEGSLGILSEGRLWSLSNPNHPLLRKILTEAPGTYHHSVMVANLSEAACEAVGANGLLARVASYYHDVGKTKSPQYFIENQMGQKNPHDYLTPEESAEIIIRHPYDGVKMLKRHKLPQEIIDIAEQHHGTTLLKYFYYKAKDQDDSVKEEDFRYPGPKPKTREAAIVSLCDSVEAAVRSMKKPTMEKIEDVVQTIIFDRLKDGQLDECPLTFKDLTKIKKAVCEILQGTFHSRIEYPKPEGRQVVKEAK</sequence>
<dbReference type="CDD" id="cd00077">
    <property type="entry name" value="HDc"/>
    <property type="match status" value="1"/>
</dbReference>
<proteinExistence type="predicted"/>
<dbReference type="PROSITE" id="PS51831">
    <property type="entry name" value="HD"/>
    <property type="match status" value="1"/>
</dbReference>
<dbReference type="SMART" id="SM00471">
    <property type="entry name" value="HDc"/>
    <property type="match status" value="1"/>
</dbReference>
<dbReference type="PANTHER" id="PTHR36442:SF1">
    <property type="entry name" value="CYCLIC-DI-AMP PHOSPHODIESTERASE PGPH"/>
    <property type="match status" value="1"/>
</dbReference>
<dbReference type="InterPro" id="IPR006675">
    <property type="entry name" value="HDIG_dom"/>
</dbReference>